<reference evidence="2" key="1">
    <citation type="submission" date="2015-09" db="EMBL/GenBank/DDBJ databases">
        <authorList>
            <person name="Rodrigo-Torres L."/>
            <person name="Arahal D.R."/>
        </authorList>
    </citation>
    <scope>NUCLEOTIDE SEQUENCE [LARGE SCALE GENOMIC DNA]</scope>
    <source>
        <strain evidence="2">CECT 5091</strain>
    </source>
</reference>
<dbReference type="Proteomes" id="UP000051260">
    <property type="component" value="Unassembled WGS sequence"/>
</dbReference>
<proteinExistence type="predicted"/>
<dbReference type="STRING" id="1715692.RUE5091_00188"/>
<dbReference type="AlphaFoldDB" id="A0A0P1I183"/>
<organism evidence="1 2">
    <name type="scientific">Ruegeria denitrificans</name>
    <dbReference type="NCBI Taxonomy" id="1715692"/>
    <lineage>
        <taxon>Bacteria</taxon>
        <taxon>Pseudomonadati</taxon>
        <taxon>Pseudomonadota</taxon>
        <taxon>Alphaproteobacteria</taxon>
        <taxon>Rhodobacterales</taxon>
        <taxon>Roseobacteraceae</taxon>
        <taxon>Ruegeria</taxon>
    </lineage>
</organism>
<sequence length="143" mass="15324">MSFLNVGAAWSWRGQARYLAESSAQVLEWTGAAGASAATLTHCAQVLNLQDAASDLLVLTNGAQTFTAALFPIAGELFPMLVFEGDCPARDQDFWISEITNTVHQGNAEAGTDDTVIAFPSRPNQDVDDRDQWRVVAAGHAVD</sequence>
<name>A0A0P1I183_9RHOB</name>
<protein>
    <submittedName>
        <fullName evidence="1">Uncharacterized protein</fullName>
    </submittedName>
</protein>
<gene>
    <name evidence="1" type="ORF">RUE5091_00188</name>
</gene>
<keyword evidence="2" id="KW-1185">Reference proteome</keyword>
<accession>A0A0P1I183</accession>
<evidence type="ECO:0000313" key="2">
    <source>
        <dbReference type="Proteomes" id="UP000051260"/>
    </source>
</evidence>
<dbReference type="EMBL" id="CYUD01000001">
    <property type="protein sequence ID" value="CUJ84156.1"/>
    <property type="molecule type" value="Genomic_DNA"/>
</dbReference>
<evidence type="ECO:0000313" key="1">
    <source>
        <dbReference type="EMBL" id="CUJ84156.1"/>
    </source>
</evidence>